<evidence type="ECO:0000256" key="6">
    <source>
        <dbReference type="ARBA" id="ARBA00023163"/>
    </source>
</evidence>
<dbReference type="InterPro" id="IPR036388">
    <property type="entry name" value="WH-like_DNA-bd_sf"/>
</dbReference>
<dbReference type="CDD" id="cd07153">
    <property type="entry name" value="Fur_like"/>
    <property type="match status" value="1"/>
</dbReference>
<feature type="binding site" evidence="7">
    <location>
        <position position="150"/>
    </location>
    <ligand>
        <name>Zn(2+)</name>
        <dbReference type="ChEBI" id="CHEBI:29105"/>
    </ligand>
</feature>
<dbReference type="InterPro" id="IPR002481">
    <property type="entry name" value="FUR"/>
</dbReference>
<dbReference type="Gene3D" id="3.30.1490.190">
    <property type="match status" value="1"/>
</dbReference>
<dbReference type="STRING" id="1150626.PHAMO_170016"/>
<keyword evidence="4" id="KW-0805">Transcription regulation</keyword>
<evidence type="ECO:0000256" key="7">
    <source>
        <dbReference type="PIRSR" id="PIRSR602481-1"/>
    </source>
</evidence>
<keyword evidence="2" id="KW-0678">Repressor</keyword>
<evidence type="ECO:0000313" key="8">
    <source>
        <dbReference type="EMBL" id="CCG39957.1"/>
    </source>
</evidence>
<name>H8FNL9_MAGML</name>
<dbReference type="GO" id="GO:0045892">
    <property type="term" value="P:negative regulation of DNA-templated transcription"/>
    <property type="evidence" value="ECO:0007669"/>
    <property type="project" value="TreeGrafter"/>
</dbReference>
<keyword evidence="7" id="KW-0479">Metal-binding</keyword>
<keyword evidence="3 7" id="KW-0862">Zinc</keyword>
<dbReference type="Pfam" id="PF01475">
    <property type="entry name" value="FUR"/>
    <property type="match status" value="1"/>
</dbReference>
<reference evidence="8 9" key="1">
    <citation type="journal article" date="2012" name="J. Bacteriol.">
        <title>Draft Genome Sequence of the Purple Photosynthetic Bacterium Phaeospirillum molischianum DSM120, a Particularly Versatile Bacterium.</title>
        <authorList>
            <person name="Duquesne K."/>
            <person name="Prima V."/>
            <person name="Ji B."/>
            <person name="Rouy Z."/>
            <person name="Medigue C."/>
            <person name="Talla E."/>
            <person name="Sturgis J.N."/>
        </authorList>
    </citation>
    <scope>NUCLEOTIDE SEQUENCE [LARGE SCALE GENOMIC DNA]</scope>
    <source>
        <strain evidence="9">DSM120</strain>
    </source>
</reference>
<gene>
    <name evidence="8" type="ORF">PHAMO_170016</name>
</gene>
<proteinExistence type="inferred from homology"/>
<comment type="cofactor">
    <cofactor evidence="7">
        <name>Zn(2+)</name>
        <dbReference type="ChEBI" id="CHEBI:29105"/>
    </cofactor>
    <text evidence="7">Binds 1 zinc ion per subunit.</text>
</comment>
<dbReference type="OrthoDB" id="9801127at2"/>
<evidence type="ECO:0000256" key="2">
    <source>
        <dbReference type="ARBA" id="ARBA00022491"/>
    </source>
</evidence>
<dbReference type="Proteomes" id="UP000004169">
    <property type="component" value="Unassembled WGS sequence"/>
</dbReference>
<comment type="similarity">
    <text evidence="1">Belongs to the Fur family.</text>
</comment>
<evidence type="ECO:0000256" key="5">
    <source>
        <dbReference type="ARBA" id="ARBA00023125"/>
    </source>
</evidence>
<dbReference type="Gene3D" id="1.10.10.10">
    <property type="entry name" value="Winged helix-like DNA-binding domain superfamily/Winged helix DNA-binding domain"/>
    <property type="match status" value="1"/>
</dbReference>
<keyword evidence="6" id="KW-0804">Transcription</keyword>
<comment type="caution">
    <text evidence="8">The sequence shown here is derived from an EMBL/GenBank/DDBJ whole genome shotgun (WGS) entry which is preliminary data.</text>
</comment>
<dbReference type="GO" id="GO:0003700">
    <property type="term" value="F:DNA-binding transcription factor activity"/>
    <property type="evidence" value="ECO:0007669"/>
    <property type="project" value="InterPro"/>
</dbReference>
<dbReference type="AlphaFoldDB" id="H8FNL9"/>
<dbReference type="RefSeq" id="WP_002725827.1">
    <property type="nucleotide sequence ID" value="NZ_CAHP01000009.1"/>
</dbReference>
<evidence type="ECO:0000313" key="9">
    <source>
        <dbReference type="Proteomes" id="UP000004169"/>
    </source>
</evidence>
<dbReference type="EMBL" id="CAHP01000009">
    <property type="protein sequence ID" value="CCG39957.1"/>
    <property type="molecule type" value="Genomic_DNA"/>
</dbReference>
<evidence type="ECO:0000256" key="4">
    <source>
        <dbReference type="ARBA" id="ARBA00023015"/>
    </source>
</evidence>
<dbReference type="InterPro" id="IPR036390">
    <property type="entry name" value="WH_DNA-bd_sf"/>
</dbReference>
<dbReference type="InterPro" id="IPR043135">
    <property type="entry name" value="Fur_C"/>
</dbReference>
<feature type="binding site" evidence="7">
    <location>
        <position position="110"/>
    </location>
    <ligand>
        <name>Zn(2+)</name>
        <dbReference type="ChEBI" id="CHEBI:29105"/>
    </ligand>
</feature>
<dbReference type="PANTHER" id="PTHR33202:SF6">
    <property type="entry name" value="ZINC UPTAKE REGULATION PROTEIN"/>
    <property type="match status" value="1"/>
</dbReference>
<organism evidence="8 9">
    <name type="scientific">Magnetospirillum molischianum DSM 120</name>
    <dbReference type="NCBI Taxonomy" id="1150626"/>
    <lineage>
        <taxon>Bacteria</taxon>
        <taxon>Pseudomonadati</taxon>
        <taxon>Pseudomonadota</taxon>
        <taxon>Alphaproteobacteria</taxon>
        <taxon>Rhodospirillales</taxon>
        <taxon>Rhodospirillaceae</taxon>
        <taxon>Magnetospirillum</taxon>
    </lineage>
</organism>
<keyword evidence="9" id="KW-1185">Reference proteome</keyword>
<feature type="binding site" evidence="7">
    <location>
        <position position="113"/>
    </location>
    <ligand>
        <name>Zn(2+)</name>
        <dbReference type="ChEBI" id="CHEBI:29105"/>
    </ligand>
</feature>
<dbReference type="GO" id="GO:0008270">
    <property type="term" value="F:zinc ion binding"/>
    <property type="evidence" value="ECO:0007669"/>
    <property type="project" value="TreeGrafter"/>
</dbReference>
<dbReference type="GO" id="GO:0005829">
    <property type="term" value="C:cytosol"/>
    <property type="evidence" value="ECO:0007669"/>
    <property type="project" value="TreeGrafter"/>
</dbReference>
<accession>H8FNL9</accession>
<dbReference type="GO" id="GO:1900376">
    <property type="term" value="P:regulation of secondary metabolite biosynthetic process"/>
    <property type="evidence" value="ECO:0007669"/>
    <property type="project" value="TreeGrafter"/>
</dbReference>
<dbReference type="GO" id="GO:0000976">
    <property type="term" value="F:transcription cis-regulatory region binding"/>
    <property type="evidence" value="ECO:0007669"/>
    <property type="project" value="TreeGrafter"/>
</dbReference>
<evidence type="ECO:0000256" key="3">
    <source>
        <dbReference type="ARBA" id="ARBA00022833"/>
    </source>
</evidence>
<dbReference type="SUPFAM" id="SSF46785">
    <property type="entry name" value="Winged helix' DNA-binding domain"/>
    <property type="match status" value="1"/>
</dbReference>
<protein>
    <submittedName>
        <fullName evidence="8">Fe2+/Zn2+ uptake regulation protein</fullName>
    </submittedName>
</protein>
<keyword evidence="5" id="KW-0238">DNA-binding</keyword>
<dbReference type="PANTHER" id="PTHR33202">
    <property type="entry name" value="ZINC UPTAKE REGULATION PROTEIN"/>
    <property type="match status" value="1"/>
</dbReference>
<feature type="binding site" evidence="7">
    <location>
        <position position="153"/>
    </location>
    <ligand>
        <name>Zn(2+)</name>
        <dbReference type="ChEBI" id="CHEBI:29105"/>
    </ligand>
</feature>
<evidence type="ECO:0000256" key="1">
    <source>
        <dbReference type="ARBA" id="ARBA00007957"/>
    </source>
</evidence>
<sequence length="167" mass="18219">MAFPTARHDHSACIQAALDAAEQECRRRGARLTDTRRIVLELVWESHRPVGAYALLESLGKLGRSAAPPTVYRALDFLLAHGLIHRVASRNGFIGCPHPGHAHGGQILLCTQCGMAAELDDPALDQEIVNSAARLGFSVNRQTIEVEGLCPVCRAQRNSEEEQNYVA</sequence>
<dbReference type="eggNOG" id="COG0735">
    <property type="taxonomic scope" value="Bacteria"/>
</dbReference>